<dbReference type="Proteomes" id="UP001221757">
    <property type="component" value="Unassembled WGS sequence"/>
</dbReference>
<reference evidence="1" key="1">
    <citation type="submission" date="2023-03" db="EMBL/GenBank/DDBJ databases">
        <title>Massive genome expansion in bonnet fungi (Mycena s.s.) driven by repeated elements and novel gene families across ecological guilds.</title>
        <authorList>
            <consortium name="Lawrence Berkeley National Laboratory"/>
            <person name="Harder C.B."/>
            <person name="Miyauchi S."/>
            <person name="Viragh M."/>
            <person name="Kuo A."/>
            <person name="Thoen E."/>
            <person name="Andreopoulos B."/>
            <person name="Lu D."/>
            <person name="Skrede I."/>
            <person name="Drula E."/>
            <person name="Henrissat B."/>
            <person name="Morin E."/>
            <person name="Kohler A."/>
            <person name="Barry K."/>
            <person name="LaButti K."/>
            <person name="Morin E."/>
            <person name="Salamov A."/>
            <person name="Lipzen A."/>
            <person name="Mereny Z."/>
            <person name="Hegedus B."/>
            <person name="Baldrian P."/>
            <person name="Stursova M."/>
            <person name="Weitz H."/>
            <person name="Taylor A."/>
            <person name="Grigoriev I.V."/>
            <person name="Nagy L.G."/>
            <person name="Martin F."/>
            <person name="Kauserud H."/>
        </authorList>
    </citation>
    <scope>NUCLEOTIDE SEQUENCE</scope>
    <source>
        <strain evidence="1">CBHHK067</strain>
    </source>
</reference>
<accession>A0AAD7DRX7</accession>
<evidence type="ECO:0000313" key="2">
    <source>
        <dbReference type="Proteomes" id="UP001221757"/>
    </source>
</evidence>
<protein>
    <recommendedName>
        <fullName evidence="3">Helicase ATP-binding domain-containing protein</fullName>
    </recommendedName>
</protein>
<evidence type="ECO:0000313" key="1">
    <source>
        <dbReference type="EMBL" id="KAJ7696823.1"/>
    </source>
</evidence>
<proteinExistence type="predicted"/>
<comment type="caution">
    <text evidence="1">The sequence shown here is derived from an EMBL/GenBank/DDBJ whole genome shotgun (WGS) entry which is preliminary data.</text>
</comment>
<dbReference type="InterPro" id="IPR027417">
    <property type="entry name" value="P-loop_NTPase"/>
</dbReference>
<gene>
    <name evidence="1" type="ORF">B0H17DRAFT_929138</name>
</gene>
<feature type="non-terminal residue" evidence="1">
    <location>
        <position position="1"/>
    </location>
</feature>
<evidence type="ECO:0008006" key="3">
    <source>
        <dbReference type="Google" id="ProtNLM"/>
    </source>
</evidence>
<dbReference type="AlphaFoldDB" id="A0AAD7DRX7"/>
<organism evidence="1 2">
    <name type="scientific">Mycena rosella</name>
    <name type="common">Pink bonnet</name>
    <name type="synonym">Agaricus rosellus</name>
    <dbReference type="NCBI Taxonomy" id="1033263"/>
    <lineage>
        <taxon>Eukaryota</taxon>
        <taxon>Fungi</taxon>
        <taxon>Dikarya</taxon>
        <taxon>Basidiomycota</taxon>
        <taxon>Agaricomycotina</taxon>
        <taxon>Agaricomycetes</taxon>
        <taxon>Agaricomycetidae</taxon>
        <taxon>Agaricales</taxon>
        <taxon>Marasmiineae</taxon>
        <taxon>Mycenaceae</taxon>
        <taxon>Mycena</taxon>
    </lineage>
</organism>
<name>A0AAD7DRX7_MYCRO</name>
<dbReference type="Gene3D" id="3.40.50.300">
    <property type="entry name" value="P-loop containing nucleotide triphosphate hydrolases"/>
    <property type="match status" value="1"/>
</dbReference>
<sequence length="118" mass="13308">DEAHLIKIWGADFRPDFKHIGGFFRGCLPSHVSIMALSATLLPGSATKSVFSSLGMFGDNFYIFRSTNEHPNTQFIMEPLQNGVGEKSFPQLFQYFNSGRKAVIHCCTINDILRVFLY</sequence>
<keyword evidence="2" id="KW-1185">Reference proteome</keyword>
<dbReference type="EMBL" id="JARKIE010000033">
    <property type="protein sequence ID" value="KAJ7696823.1"/>
    <property type="molecule type" value="Genomic_DNA"/>
</dbReference>